<dbReference type="Gene3D" id="2.20.28.50">
    <property type="entry name" value="degv family protein"/>
    <property type="match status" value="1"/>
</dbReference>
<sequence>MRDFAIISDSCCDLDAGLRARFGIDYIPMRIIYGENDIPASLDWEQISSKEFYDLMRRGVRIRTAQINTDEFKEVFSKILSGGKDVMYIACSSALSNSYKSSLPARDEILKEFPESKIYCIDSRNACMGLGMICMTASDLRAEGKSIDETAAWIEEHKQEVNQFATVENLNYLKRAGRVSTTSAVFGGLLQVKPIIISDADGQNAAVEKVKGRKNSMARLADLFKETYRDNPHQRVCVCHADAPEAAEELKALVKERMPDKNIEVITAGIGPIIGATTGPGTLAVYCYGKEMTFRASAAK</sequence>
<keyword evidence="2" id="KW-0446">Lipid-binding</keyword>
<dbReference type="PANTHER" id="PTHR33434">
    <property type="entry name" value="DEGV DOMAIN-CONTAINING PROTEIN DR_1986-RELATED"/>
    <property type="match status" value="1"/>
</dbReference>
<dbReference type="AlphaFoldDB" id="A0A9D1AGD1"/>
<dbReference type="Gene3D" id="3.40.50.10440">
    <property type="entry name" value="Dihydroxyacetone kinase, domain 1"/>
    <property type="match status" value="1"/>
</dbReference>
<evidence type="ECO:0000313" key="3">
    <source>
        <dbReference type="EMBL" id="HIR39687.1"/>
    </source>
</evidence>
<dbReference type="Pfam" id="PF02645">
    <property type="entry name" value="DegV"/>
    <property type="match status" value="1"/>
</dbReference>
<dbReference type="PROSITE" id="PS51482">
    <property type="entry name" value="DEGV"/>
    <property type="match status" value="1"/>
</dbReference>
<dbReference type="InterPro" id="IPR043168">
    <property type="entry name" value="DegV_C"/>
</dbReference>
<evidence type="ECO:0000256" key="2">
    <source>
        <dbReference type="ARBA" id="ARBA00023121"/>
    </source>
</evidence>
<comment type="caution">
    <text evidence="3">The sequence shown here is derived from an EMBL/GenBank/DDBJ whole genome shotgun (WGS) entry which is preliminary data.</text>
</comment>
<dbReference type="InterPro" id="IPR050270">
    <property type="entry name" value="DegV_domain_contain"/>
</dbReference>
<proteinExistence type="predicted"/>
<dbReference type="EMBL" id="DVHB01000081">
    <property type="protein sequence ID" value="HIR39687.1"/>
    <property type="molecule type" value="Genomic_DNA"/>
</dbReference>
<evidence type="ECO:0000256" key="1">
    <source>
        <dbReference type="ARBA" id="ARBA00003238"/>
    </source>
</evidence>
<dbReference type="InterPro" id="IPR003797">
    <property type="entry name" value="DegV"/>
</dbReference>
<dbReference type="Proteomes" id="UP000824179">
    <property type="component" value="Unassembled WGS sequence"/>
</dbReference>
<dbReference type="NCBIfam" id="TIGR00762">
    <property type="entry name" value="DegV"/>
    <property type="match status" value="1"/>
</dbReference>
<protein>
    <submittedName>
        <fullName evidence="3">DegV family protein</fullName>
    </submittedName>
</protein>
<organism evidence="3 4">
    <name type="scientific">Candidatus Coproplasma stercoripullorum</name>
    <dbReference type="NCBI Taxonomy" id="2840751"/>
    <lineage>
        <taxon>Bacteria</taxon>
        <taxon>Bacillati</taxon>
        <taxon>Bacillota</taxon>
        <taxon>Clostridia</taxon>
        <taxon>Eubacteriales</taxon>
        <taxon>Candidatus Coproplasma</taxon>
    </lineage>
</organism>
<dbReference type="Gene3D" id="3.30.1180.10">
    <property type="match status" value="1"/>
</dbReference>
<evidence type="ECO:0000313" key="4">
    <source>
        <dbReference type="Proteomes" id="UP000824179"/>
    </source>
</evidence>
<dbReference type="PANTHER" id="PTHR33434:SF3">
    <property type="entry name" value="DEGV DOMAIN-CONTAINING PROTEIN YITS"/>
    <property type="match status" value="1"/>
</dbReference>
<accession>A0A9D1AGD1</accession>
<dbReference type="GO" id="GO:0008289">
    <property type="term" value="F:lipid binding"/>
    <property type="evidence" value="ECO:0007669"/>
    <property type="project" value="UniProtKB-KW"/>
</dbReference>
<comment type="function">
    <text evidence="1">May bind long-chain fatty acids, such as palmitate, and may play a role in lipid transport or fatty acid metabolism.</text>
</comment>
<gene>
    <name evidence="3" type="ORF">IAB90_04810</name>
</gene>
<dbReference type="SUPFAM" id="SSF82549">
    <property type="entry name" value="DAK1/DegV-like"/>
    <property type="match status" value="1"/>
</dbReference>
<name>A0A9D1AGD1_9FIRM</name>
<reference evidence="3" key="2">
    <citation type="journal article" date="2021" name="PeerJ">
        <title>Extensive microbial diversity within the chicken gut microbiome revealed by metagenomics and culture.</title>
        <authorList>
            <person name="Gilroy R."/>
            <person name="Ravi A."/>
            <person name="Getino M."/>
            <person name="Pursley I."/>
            <person name="Horton D.L."/>
            <person name="Alikhan N.F."/>
            <person name="Baker D."/>
            <person name="Gharbi K."/>
            <person name="Hall N."/>
            <person name="Watson M."/>
            <person name="Adriaenssens E.M."/>
            <person name="Foster-Nyarko E."/>
            <person name="Jarju S."/>
            <person name="Secka A."/>
            <person name="Antonio M."/>
            <person name="Oren A."/>
            <person name="Chaudhuri R.R."/>
            <person name="La Ragione R."/>
            <person name="Hildebrand F."/>
            <person name="Pallen M.J."/>
        </authorList>
    </citation>
    <scope>NUCLEOTIDE SEQUENCE</scope>
    <source>
        <strain evidence="3">ChiW25-3613</strain>
    </source>
</reference>
<reference evidence="3" key="1">
    <citation type="submission" date="2020-10" db="EMBL/GenBank/DDBJ databases">
        <authorList>
            <person name="Gilroy R."/>
        </authorList>
    </citation>
    <scope>NUCLEOTIDE SEQUENCE</scope>
    <source>
        <strain evidence="3">ChiW25-3613</strain>
    </source>
</reference>